<evidence type="ECO:0000313" key="3">
    <source>
        <dbReference type="Proteomes" id="UP000751190"/>
    </source>
</evidence>
<comment type="caution">
    <text evidence="2">The sequence shown here is derived from an EMBL/GenBank/DDBJ whole genome shotgun (WGS) entry which is preliminary data.</text>
</comment>
<organism evidence="2 3">
    <name type="scientific">Diacronema lutheri</name>
    <name type="common">Unicellular marine alga</name>
    <name type="synonym">Monochrysis lutheri</name>
    <dbReference type="NCBI Taxonomy" id="2081491"/>
    <lineage>
        <taxon>Eukaryota</taxon>
        <taxon>Haptista</taxon>
        <taxon>Haptophyta</taxon>
        <taxon>Pavlovophyceae</taxon>
        <taxon>Pavlovales</taxon>
        <taxon>Pavlovaceae</taxon>
        <taxon>Diacronema</taxon>
    </lineage>
</organism>
<sequence>MGRLGFARAVLLVLASGARASSGDRPRGIVFRRVPPDASGHHAIHIECMPNAGCTLFAELLCGQLLSQGADVACFPDIYDCTTMVPKRADETVPRGHHYVAKSKLWPIFGDIHGRRLPPPSFIEPGAHVLREWRELGRTVNILFLRDPLANMLSLRRKPFCAACGGMRARFAAADQLFTSVYEAHAESVYWDAVLFAEDMADPAGLLALLAQLLGTDALGPRPVGIATYAARRWHHYKSRPLAANNARLGYRWAGGLPVNGTATGRYALDGAAFRFGTGNAKVYGEQPMGGYHAHRRPSVRADHVLARALAPRLAAAYERSWPEPADAATENSSARAASLRRTLVGALGQHRCHGCKKGGCPRNASSFVGPAPAMFGQPLPNRPRDLRVFFARRSGPPFVPVAGPRSAPLQDPAMLLFAVGHPLLGDEPGLRLM</sequence>
<feature type="signal peptide" evidence="1">
    <location>
        <begin position="1"/>
        <end position="20"/>
    </location>
</feature>
<proteinExistence type="predicted"/>
<dbReference type="Proteomes" id="UP000751190">
    <property type="component" value="Unassembled WGS sequence"/>
</dbReference>
<accession>A0A8J6CBK1</accession>
<protein>
    <recommendedName>
        <fullName evidence="4">Sulfotransferase domain-containing protein</fullName>
    </recommendedName>
</protein>
<evidence type="ECO:0000256" key="1">
    <source>
        <dbReference type="SAM" id="SignalP"/>
    </source>
</evidence>
<keyword evidence="1" id="KW-0732">Signal</keyword>
<feature type="chain" id="PRO_5035290580" description="Sulfotransferase domain-containing protein" evidence="1">
    <location>
        <begin position="21"/>
        <end position="434"/>
    </location>
</feature>
<evidence type="ECO:0000313" key="2">
    <source>
        <dbReference type="EMBL" id="KAG8466644.1"/>
    </source>
</evidence>
<dbReference type="OrthoDB" id="10401445at2759"/>
<dbReference type="AlphaFoldDB" id="A0A8J6CBK1"/>
<reference evidence="2" key="1">
    <citation type="submission" date="2021-05" db="EMBL/GenBank/DDBJ databases">
        <title>The genome of the haptophyte Pavlova lutheri (Diacronema luteri, Pavlovales) - a model for lipid biosynthesis in eukaryotic algae.</title>
        <authorList>
            <person name="Hulatt C.J."/>
            <person name="Posewitz M.C."/>
        </authorList>
    </citation>
    <scope>NUCLEOTIDE SEQUENCE</scope>
    <source>
        <strain evidence="2">NIVA-4/92</strain>
    </source>
</reference>
<dbReference type="EMBL" id="JAGTXO010000007">
    <property type="protein sequence ID" value="KAG8466644.1"/>
    <property type="molecule type" value="Genomic_DNA"/>
</dbReference>
<evidence type="ECO:0008006" key="4">
    <source>
        <dbReference type="Google" id="ProtNLM"/>
    </source>
</evidence>
<keyword evidence="3" id="KW-1185">Reference proteome</keyword>
<gene>
    <name evidence="2" type="ORF">KFE25_008023</name>
</gene>
<name>A0A8J6CBK1_DIALT</name>